<sequence length="339" mass="36723">MRKPFTLAGTEVTSGTRQMINVPMPNLSAQTNTSMTVHVVHGKQSGPVLFLSSAIHGDELNGIEIIRQVLATKAVSRLKGTLIAVPVVNAYGLIQASRYLPDRRDLNRVFPGSETGSLAGRIAYVFMQEIVSVSTHGIDLHTGSGHRTNLPQIRADLDDPETERLAREFGVPVMLNASVRDGSLRGSASELGVPILLYEAGEALRYNDMAIRAGVQGILNVMRALGMLPDNRGSSRKTNEPFVARSSSWLRAPESGMFRSTVKLGAQVGKDDIVGYIAEPSTGVRHPIHSRNAGVIIGLQELPLVHEGDAILHLARFRGDIDEVANQVESFQQDHIDDA</sequence>
<dbReference type="EMBL" id="CP018632">
    <property type="protein sequence ID" value="ASJ71215.1"/>
    <property type="molecule type" value="Genomic_DNA"/>
</dbReference>
<keyword evidence="3 6" id="KW-0378">Hydrolase</keyword>
<name>A0A2Z2NL13_9GAMM</name>
<comment type="cofactor">
    <cofactor evidence="1">
        <name>Zn(2+)</name>
        <dbReference type="ChEBI" id="CHEBI:29105"/>
    </cofactor>
</comment>
<keyword evidence="4" id="KW-0862">Zinc</keyword>
<dbReference type="KEGG" id="gai:IMCC3135_05515"/>
<dbReference type="RefSeq" id="WP_088916682.1">
    <property type="nucleotide sequence ID" value="NZ_CP018632.1"/>
</dbReference>
<evidence type="ECO:0000313" key="7">
    <source>
        <dbReference type="Proteomes" id="UP000250079"/>
    </source>
</evidence>
<evidence type="ECO:0000256" key="3">
    <source>
        <dbReference type="ARBA" id="ARBA00022801"/>
    </source>
</evidence>
<dbReference type="SUPFAM" id="SSF53187">
    <property type="entry name" value="Zn-dependent exopeptidases"/>
    <property type="match status" value="1"/>
</dbReference>
<dbReference type="AlphaFoldDB" id="A0A2Z2NL13"/>
<evidence type="ECO:0000256" key="4">
    <source>
        <dbReference type="ARBA" id="ARBA00022833"/>
    </source>
</evidence>
<dbReference type="InterPro" id="IPR043795">
    <property type="entry name" value="N-alpha-Ac-DABA-like"/>
</dbReference>
<keyword evidence="7" id="KW-1185">Reference proteome</keyword>
<dbReference type="GO" id="GO:0016788">
    <property type="term" value="F:hydrolase activity, acting on ester bonds"/>
    <property type="evidence" value="ECO:0007669"/>
    <property type="project" value="InterPro"/>
</dbReference>
<proteinExistence type="predicted"/>
<evidence type="ECO:0000259" key="5">
    <source>
        <dbReference type="Pfam" id="PF24827"/>
    </source>
</evidence>
<gene>
    <name evidence="6" type="primary">doeB_1</name>
    <name evidence="6" type="ORF">IMCC3135_05515</name>
</gene>
<dbReference type="PIRSF" id="PIRSF039012">
    <property type="entry name" value="ASP"/>
    <property type="match status" value="1"/>
</dbReference>
<dbReference type="InterPro" id="IPR055438">
    <property type="entry name" value="AstE_AspA_cat"/>
</dbReference>
<dbReference type="GO" id="GO:0016811">
    <property type="term" value="F:hydrolase activity, acting on carbon-nitrogen (but not peptide) bonds, in linear amides"/>
    <property type="evidence" value="ECO:0007669"/>
    <property type="project" value="InterPro"/>
</dbReference>
<dbReference type="OrthoDB" id="9782876at2"/>
<evidence type="ECO:0000313" key="6">
    <source>
        <dbReference type="EMBL" id="ASJ71215.1"/>
    </source>
</evidence>
<dbReference type="Gene3D" id="3.40.630.10">
    <property type="entry name" value="Zn peptidases"/>
    <property type="match status" value="1"/>
</dbReference>
<keyword evidence="2" id="KW-0479">Metal-binding</keyword>
<dbReference type="Proteomes" id="UP000250079">
    <property type="component" value="Chromosome"/>
</dbReference>
<dbReference type="EC" id="3.5.1.-" evidence="6"/>
<reference evidence="6 7" key="1">
    <citation type="submission" date="2016-12" db="EMBL/GenBank/DDBJ databases">
        <authorList>
            <person name="Song W.-J."/>
            <person name="Kurnit D.M."/>
        </authorList>
    </citation>
    <scope>NUCLEOTIDE SEQUENCE [LARGE SCALE GENOMIC DNA]</scope>
    <source>
        <strain evidence="6 7">IMCC3135</strain>
    </source>
</reference>
<accession>A0A2Z2NL13</accession>
<dbReference type="GO" id="GO:0046872">
    <property type="term" value="F:metal ion binding"/>
    <property type="evidence" value="ECO:0007669"/>
    <property type="project" value="UniProtKB-KW"/>
</dbReference>
<protein>
    <submittedName>
        <fullName evidence="6">N-alpha-acetyl-L-2,4-diaminobutyric acid deacetylase</fullName>
        <ecNumber evidence="6">3.5.1.-</ecNumber>
    </submittedName>
</protein>
<dbReference type="PANTHER" id="PTHR37326:SF2">
    <property type="entry name" value="SUCCINYLGLUTAMATE DESUCCINYLASE_ASPARTOACYLASE FAMILY PROTEIN"/>
    <property type="match status" value="1"/>
</dbReference>
<feature type="domain" description="Succinylglutamate desuccinylase/Aspartoacylase catalytic" evidence="5">
    <location>
        <begin position="46"/>
        <end position="224"/>
    </location>
</feature>
<dbReference type="PANTHER" id="PTHR37326">
    <property type="entry name" value="BLL3975 PROTEIN"/>
    <property type="match status" value="1"/>
</dbReference>
<dbReference type="Pfam" id="PF24827">
    <property type="entry name" value="AstE_AspA_cat"/>
    <property type="match status" value="1"/>
</dbReference>
<dbReference type="CDD" id="cd06251">
    <property type="entry name" value="M14_ASTE_ASPA-like"/>
    <property type="match status" value="1"/>
</dbReference>
<evidence type="ECO:0000256" key="1">
    <source>
        <dbReference type="ARBA" id="ARBA00001947"/>
    </source>
</evidence>
<organism evidence="6 7">
    <name type="scientific">Granulosicoccus antarcticus IMCC3135</name>
    <dbReference type="NCBI Taxonomy" id="1192854"/>
    <lineage>
        <taxon>Bacteria</taxon>
        <taxon>Pseudomonadati</taxon>
        <taxon>Pseudomonadota</taxon>
        <taxon>Gammaproteobacteria</taxon>
        <taxon>Chromatiales</taxon>
        <taxon>Granulosicoccaceae</taxon>
        <taxon>Granulosicoccus</taxon>
    </lineage>
</organism>
<evidence type="ECO:0000256" key="2">
    <source>
        <dbReference type="ARBA" id="ARBA00022723"/>
    </source>
</evidence>
<dbReference type="InterPro" id="IPR053138">
    <property type="entry name" value="N-alpha-Ac-DABA_deacetylase"/>
</dbReference>